<protein>
    <submittedName>
        <fullName evidence="3">Tyrosine-protein kinase Wsck</fullName>
    </submittedName>
</protein>
<dbReference type="SMART" id="SM00060">
    <property type="entry name" value="FN3"/>
    <property type="match status" value="1"/>
</dbReference>
<dbReference type="InterPro" id="IPR013783">
    <property type="entry name" value="Ig-like_fold"/>
</dbReference>
<dbReference type="InterPro" id="IPR003961">
    <property type="entry name" value="FN3_dom"/>
</dbReference>
<dbReference type="AlphaFoldDB" id="A0A8X6H300"/>
<feature type="non-terminal residue" evidence="3">
    <location>
        <position position="1"/>
    </location>
</feature>
<evidence type="ECO:0000256" key="1">
    <source>
        <dbReference type="ARBA" id="ARBA00022737"/>
    </source>
</evidence>
<sequence>YPQFKVYVSRYIINKELLIEHSNIMKSSIFICIIFSSILFMCIQRSLCISGPELIVSNVTENKVHVEWTPVRIPNKVVEKYQVSAYPLKSYSADLLKRNEWTFSNTSVHTDLIGLHPGTIYNISIWAVTSDGHTDPSTKTVLTEVGDPDEPLPVEILEKNRKTMLVNLPIGYSDKGPIT</sequence>
<dbReference type="SUPFAM" id="SSF49265">
    <property type="entry name" value="Fibronectin type III"/>
    <property type="match status" value="1"/>
</dbReference>
<keyword evidence="4" id="KW-1185">Reference proteome</keyword>
<keyword evidence="3" id="KW-0808">Transferase</keyword>
<dbReference type="OrthoDB" id="9943809at2759"/>
<dbReference type="PROSITE" id="PS50853">
    <property type="entry name" value="FN3"/>
    <property type="match status" value="1"/>
</dbReference>
<dbReference type="GO" id="GO:0016301">
    <property type="term" value="F:kinase activity"/>
    <property type="evidence" value="ECO:0007669"/>
    <property type="project" value="UniProtKB-KW"/>
</dbReference>
<dbReference type="Gene3D" id="2.60.40.10">
    <property type="entry name" value="Immunoglobulins"/>
    <property type="match status" value="1"/>
</dbReference>
<organism evidence="3 4">
    <name type="scientific">Trichonephila clavata</name>
    <name type="common">Joro spider</name>
    <name type="synonym">Nephila clavata</name>
    <dbReference type="NCBI Taxonomy" id="2740835"/>
    <lineage>
        <taxon>Eukaryota</taxon>
        <taxon>Metazoa</taxon>
        <taxon>Ecdysozoa</taxon>
        <taxon>Arthropoda</taxon>
        <taxon>Chelicerata</taxon>
        <taxon>Arachnida</taxon>
        <taxon>Araneae</taxon>
        <taxon>Araneomorphae</taxon>
        <taxon>Entelegynae</taxon>
        <taxon>Araneoidea</taxon>
        <taxon>Nephilidae</taxon>
        <taxon>Trichonephila</taxon>
    </lineage>
</organism>
<evidence type="ECO:0000313" key="3">
    <source>
        <dbReference type="EMBL" id="GFQ78774.1"/>
    </source>
</evidence>
<gene>
    <name evidence="3" type="primary">Wsck_0</name>
    <name evidence="3" type="ORF">TNCT_43421</name>
</gene>
<proteinExistence type="predicted"/>
<accession>A0A8X6H300</accession>
<dbReference type="InterPro" id="IPR050991">
    <property type="entry name" value="ECM_Regulatory_Proteins"/>
</dbReference>
<dbReference type="PANTHER" id="PTHR46708:SF2">
    <property type="entry name" value="FIBRONECTIN TYPE-III DOMAIN-CONTAINING PROTEIN"/>
    <property type="match status" value="1"/>
</dbReference>
<dbReference type="Proteomes" id="UP000887116">
    <property type="component" value="Unassembled WGS sequence"/>
</dbReference>
<evidence type="ECO:0000313" key="4">
    <source>
        <dbReference type="Proteomes" id="UP000887116"/>
    </source>
</evidence>
<keyword evidence="1" id="KW-0677">Repeat</keyword>
<name>A0A8X6H300_TRICU</name>
<keyword evidence="3" id="KW-0418">Kinase</keyword>
<feature type="domain" description="Fibronectin type-III" evidence="2">
    <location>
        <begin position="48"/>
        <end position="148"/>
    </location>
</feature>
<dbReference type="EMBL" id="BMAO01031945">
    <property type="protein sequence ID" value="GFQ78774.1"/>
    <property type="molecule type" value="Genomic_DNA"/>
</dbReference>
<dbReference type="CDD" id="cd00063">
    <property type="entry name" value="FN3"/>
    <property type="match status" value="1"/>
</dbReference>
<comment type="caution">
    <text evidence="3">The sequence shown here is derived from an EMBL/GenBank/DDBJ whole genome shotgun (WGS) entry which is preliminary data.</text>
</comment>
<reference evidence="3" key="1">
    <citation type="submission" date="2020-07" db="EMBL/GenBank/DDBJ databases">
        <title>Multicomponent nature underlies the extraordinary mechanical properties of spider dragline silk.</title>
        <authorList>
            <person name="Kono N."/>
            <person name="Nakamura H."/>
            <person name="Mori M."/>
            <person name="Yoshida Y."/>
            <person name="Ohtoshi R."/>
            <person name="Malay A.D."/>
            <person name="Moran D.A.P."/>
            <person name="Tomita M."/>
            <person name="Numata K."/>
            <person name="Arakawa K."/>
        </authorList>
    </citation>
    <scope>NUCLEOTIDE SEQUENCE</scope>
</reference>
<dbReference type="InterPro" id="IPR036116">
    <property type="entry name" value="FN3_sf"/>
</dbReference>
<dbReference type="Pfam" id="PF00041">
    <property type="entry name" value="fn3"/>
    <property type="match status" value="1"/>
</dbReference>
<dbReference type="PANTHER" id="PTHR46708">
    <property type="entry name" value="TENASCIN"/>
    <property type="match status" value="1"/>
</dbReference>
<evidence type="ECO:0000259" key="2">
    <source>
        <dbReference type="PROSITE" id="PS50853"/>
    </source>
</evidence>